<dbReference type="OrthoDB" id="197206at2759"/>
<keyword evidence="4 6" id="KW-0694">RNA-binding</keyword>
<dbReference type="FunFam" id="2.40.50.140:FF:000047">
    <property type="entry name" value="tyrosine--tRNA ligase, cytoplasmic isoform X2"/>
    <property type="match status" value="1"/>
</dbReference>
<dbReference type="PANTHER" id="PTHR11586">
    <property type="entry name" value="TRNA-AMINOACYLATION COFACTOR ARC1 FAMILY MEMBER"/>
    <property type="match status" value="1"/>
</dbReference>
<feature type="coiled-coil region" evidence="7">
    <location>
        <begin position="40"/>
        <end position="101"/>
    </location>
</feature>
<dbReference type="SUPFAM" id="SSF50249">
    <property type="entry name" value="Nucleic acid-binding proteins"/>
    <property type="match status" value="1"/>
</dbReference>
<dbReference type="InterPro" id="IPR012340">
    <property type="entry name" value="NA-bd_OB-fold"/>
</dbReference>
<keyword evidence="2" id="KW-0963">Cytoplasm</keyword>
<dbReference type="CDD" id="cd02799">
    <property type="entry name" value="tRNA_bind_EMAP-II_like"/>
    <property type="match status" value="1"/>
</dbReference>
<dbReference type="CTD" id="9255"/>
<dbReference type="Proteomes" id="UP000494040">
    <property type="component" value="Unassembled WGS sequence"/>
</dbReference>
<dbReference type="GO" id="GO:0006412">
    <property type="term" value="P:translation"/>
    <property type="evidence" value="ECO:0007669"/>
    <property type="project" value="UniProtKB-KW"/>
</dbReference>
<evidence type="ECO:0000256" key="1">
    <source>
        <dbReference type="ARBA" id="ARBA00004496"/>
    </source>
</evidence>
<keyword evidence="5" id="KW-0648">Protein biosynthesis</keyword>
<evidence type="ECO:0000313" key="11">
    <source>
        <dbReference type="Proteomes" id="UP000494040"/>
    </source>
</evidence>
<reference evidence="10" key="1">
    <citation type="submission" date="2022-01" db="UniProtKB">
        <authorList>
            <consortium name="EnsemblMetazoa"/>
        </authorList>
    </citation>
    <scope>IDENTIFICATION</scope>
</reference>
<proteinExistence type="predicted"/>
<evidence type="ECO:0000256" key="5">
    <source>
        <dbReference type="ARBA" id="ARBA00022917"/>
    </source>
</evidence>
<dbReference type="InterPro" id="IPR051270">
    <property type="entry name" value="Tyrosine-tRNA_ligase_regulator"/>
</dbReference>
<dbReference type="RefSeq" id="XP_024083738.1">
    <property type="nucleotide sequence ID" value="XM_024227970.1"/>
</dbReference>
<dbReference type="GO" id="GO:0000049">
    <property type="term" value="F:tRNA binding"/>
    <property type="evidence" value="ECO:0007669"/>
    <property type="project" value="UniProtKB-UniRule"/>
</dbReference>
<evidence type="ECO:0000256" key="6">
    <source>
        <dbReference type="PROSITE-ProRule" id="PRU00209"/>
    </source>
</evidence>
<keyword evidence="3 6" id="KW-0820">tRNA-binding</keyword>
<keyword evidence="11" id="KW-1185">Reference proteome</keyword>
<dbReference type="PANTHER" id="PTHR11586:SF33">
    <property type="entry name" value="AMINOACYL TRNA SYNTHASE COMPLEX-INTERACTING MULTIFUNCTIONAL PROTEIN 1"/>
    <property type="match status" value="1"/>
</dbReference>
<dbReference type="PROSITE" id="PS50886">
    <property type="entry name" value="TRBD"/>
    <property type="match status" value="1"/>
</dbReference>
<dbReference type="AlphaFoldDB" id="A0A8I6SMP2"/>
<evidence type="ECO:0000256" key="7">
    <source>
        <dbReference type="SAM" id="Coils"/>
    </source>
</evidence>
<dbReference type="KEGG" id="clec:106667516"/>
<feature type="domain" description="TRNA-binding" evidence="9">
    <location>
        <begin position="164"/>
        <end position="265"/>
    </location>
</feature>
<evidence type="ECO:0000256" key="8">
    <source>
        <dbReference type="SAM" id="MobiDB-lite"/>
    </source>
</evidence>
<comment type="subcellular location">
    <subcellularLocation>
        <location evidence="1">Cytoplasm</location>
    </subcellularLocation>
</comment>
<keyword evidence="7" id="KW-0175">Coiled coil</keyword>
<evidence type="ECO:0000256" key="4">
    <source>
        <dbReference type="ARBA" id="ARBA00022884"/>
    </source>
</evidence>
<organism evidence="10 11">
    <name type="scientific">Cimex lectularius</name>
    <name type="common">Bed bug</name>
    <name type="synonym">Acanthia lectularia</name>
    <dbReference type="NCBI Taxonomy" id="79782"/>
    <lineage>
        <taxon>Eukaryota</taxon>
        <taxon>Metazoa</taxon>
        <taxon>Ecdysozoa</taxon>
        <taxon>Arthropoda</taxon>
        <taxon>Hexapoda</taxon>
        <taxon>Insecta</taxon>
        <taxon>Pterygota</taxon>
        <taxon>Neoptera</taxon>
        <taxon>Paraneoptera</taxon>
        <taxon>Hemiptera</taxon>
        <taxon>Heteroptera</taxon>
        <taxon>Panheteroptera</taxon>
        <taxon>Cimicomorpha</taxon>
        <taxon>Cimicidae</taxon>
        <taxon>Cimex</taxon>
    </lineage>
</organism>
<protein>
    <recommendedName>
        <fullName evidence="9">tRNA-binding domain-containing protein</fullName>
    </recommendedName>
</protein>
<evidence type="ECO:0000256" key="3">
    <source>
        <dbReference type="ARBA" id="ARBA00022555"/>
    </source>
</evidence>
<evidence type="ECO:0000313" key="10">
    <source>
        <dbReference type="EnsemblMetazoa" id="XP_024083738.1"/>
    </source>
</evidence>
<dbReference type="Gene3D" id="2.40.50.140">
    <property type="entry name" value="Nucleic acid-binding proteins"/>
    <property type="match status" value="1"/>
</dbReference>
<feature type="region of interest" description="Disordered" evidence="8">
    <location>
        <begin position="137"/>
        <end position="156"/>
    </location>
</feature>
<evidence type="ECO:0000259" key="9">
    <source>
        <dbReference type="PROSITE" id="PS50886"/>
    </source>
</evidence>
<dbReference type="Pfam" id="PF01588">
    <property type="entry name" value="tRNA_bind"/>
    <property type="match status" value="1"/>
</dbReference>
<name>A0A8I6SMP2_CIMLE</name>
<dbReference type="InterPro" id="IPR002547">
    <property type="entry name" value="tRNA-bd_dom"/>
</dbReference>
<dbReference type="EnsemblMetazoa" id="XM_024227970.1">
    <property type="protein sequence ID" value="XP_024083738.1"/>
    <property type="gene ID" value="LOC106667516"/>
</dbReference>
<sequence>MISRLIYKYCLAFKVFKVHGCAITFQSPVLKKKMNEFSAIEKLNAVNKDIKSSLKTLEQELFQVERAAYEKPILEKVLKENEELERIIEEKVRYLTELEQRYKQANPESESNDYEAKQLPVTCPEVANKTENVENKNKKVKKEGKTKVQQAPKKETNEVDAPVDVGRLDLKVGQIVEIKKHPDADSLYVEQINIGKPAAITVVSGLVKHVPIEEMENRMVVILGNLKPVKMRGVTSEAMVMCASTPDKVEVLSPPIGSSPGDVITVSGYKHNPDPVLNPKKKIFETVAPDLKTDSDCIATYKGARWSVEGKGYVSANTLIGAPIK</sequence>
<evidence type="ECO:0000256" key="2">
    <source>
        <dbReference type="ARBA" id="ARBA00022490"/>
    </source>
</evidence>
<dbReference type="GO" id="GO:0005737">
    <property type="term" value="C:cytoplasm"/>
    <property type="evidence" value="ECO:0007669"/>
    <property type="project" value="UniProtKB-SubCell"/>
</dbReference>
<accession>A0A8I6SMP2</accession>
<dbReference type="GeneID" id="106667516"/>